<evidence type="ECO:0000256" key="10">
    <source>
        <dbReference type="ARBA" id="ARBA00023324"/>
    </source>
</evidence>
<evidence type="ECO:0000256" key="4">
    <source>
        <dbReference type="ARBA" id="ARBA00012314"/>
    </source>
</evidence>
<dbReference type="InterPro" id="IPR011614">
    <property type="entry name" value="Catalase_core"/>
</dbReference>
<dbReference type="SMART" id="SM01060">
    <property type="entry name" value="Catalase"/>
    <property type="match status" value="1"/>
</dbReference>
<feature type="region of interest" description="Disordered" evidence="17">
    <location>
        <begin position="1"/>
        <end position="27"/>
    </location>
</feature>
<dbReference type="InterPro" id="IPR018028">
    <property type="entry name" value="Catalase"/>
</dbReference>
<dbReference type="OrthoDB" id="6880011at2759"/>
<dbReference type="InterPro" id="IPR043156">
    <property type="entry name" value="Catalase_clade2_helical"/>
</dbReference>
<comment type="similarity">
    <text evidence="3 12 15">Belongs to the catalase family.</text>
</comment>
<evidence type="ECO:0000256" key="18">
    <source>
        <dbReference type="SAM" id="Phobius"/>
    </source>
</evidence>
<dbReference type="GO" id="GO:0006979">
    <property type="term" value="P:response to oxidative stress"/>
    <property type="evidence" value="ECO:0007669"/>
    <property type="project" value="InterPro"/>
</dbReference>
<evidence type="ECO:0000256" key="14">
    <source>
        <dbReference type="PIRSR" id="PIRSR038927-2"/>
    </source>
</evidence>
<evidence type="ECO:0000313" key="20">
    <source>
        <dbReference type="EMBL" id="POS69259.1"/>
    </source>
</evidence>
<dbReference type="InterPro" id="IPR041399">
    <property type="entry name" value="Catalase_large_C"/>
</dbReference>
<comment type="caution">
    <text evidence="20">The sequence shown here is derived from an EMBL/GenBank/DDBJ whole genome shotgun (WGS) entry which is preliminary data.</text>
</comment>
<dbReference type="GO" id="GO:0005829">
    <property type="term" value="C:cytosol"/>
    <property type="evidence" value="ECO:0007669"/>
    <property type="project" value="TreeGrafter"/>
</dbReference>
<dbReference type="Gene3D" id="1.20.1370.20">
    <property type="match status" value="1"/>
</dbReference>
<dbReference type="InterPro" id="IPR024712">
    <property type="entry name" value="Catalase_clade2"/>
</dbReference>
<keyword evidence="21" id="KW-1185">Reference proteome</keyword>
<dbReference type="EC" id="1.11.1.6" evidence="4 12"/>
<dbReference type="Pfam" id="PF18011">
    <property type="entry name" value="Catalase_C"/>
    <property type="match status" value="1"/>
</dbReference>
<keyword evidence="18" id="KW-1133">Transmembrane helix</keyword>
<dbReference type="InterPro" id="IPR002226">
    <property type="entry name" value="Catalase_haem_BS"/>
</dbReference>
<dbReference type="GO" id="GO:0020037">
    <property type="term" value="F:heme binding"/>
    <property type="evidence" value="ECO:0007669"/>
    <property type="project" value="UniProtKB-UniRule"/>
</dbReference>
<keyword evidence="5 12" id="KW-0575">Peroxidase</keyword>
<dbReference type="SUPFAM" id="SSF56634">
    <property type="entry name" value="Heme-dependent catalase-like"/>
    <property type="match status" value="1"/>
</dbReference>
<keyword evidence="18" id="KW-0812">Transmembrane</keyword>
<dbReference type="InterPro" id="IPR010582">
    <property type="entry name" value="Catalase_immune_responsive"/>
</dbReference>
<dbReference type="GO" id="GO:0004096">
    <property type="term" value="F:catalase activity"/>
    <property type="evidence" value="ECO:0007669"/>
    <property type="project" value="UniProtKB-UniRule"/>
</dbReference>
<keyword evidence="9 12" id="KW-0408">Iron</keyword>
<gene>
    <name evidence="20" type="ORF">DHEL01_v212347</name>
</gene>
<dbReference type="AlphaFoldDB" id="A0A2P5HG74"/>
<proteinExistence type="inferred from homology"/>
<dbReference type="Proteomes" id="UP000094444">
    <property type="component" value="Unassembled WGS sequence"/>
</dbReference>
<dbReference type="PIRSF" id="PIRSF038927">
    <property type="entry name" value="Catalase_clade2"/>
    <property type="match status" value="1"/>
</dbReference>
<dbReference type="FunFam" id="1.20.1370.20:FF:000001">
    <property type="entry name" value="Catalase HPII"/>
    <property type="match status" value="1"/>
</dbReference>
<dbReference type="CDD" id="cd03132">
    <property type="entry name" value="GATase1_catalase"/>
    <property type="match status" value="1"/>
</dbReference>
<evidence type="ECO:0000256" key="6">
    <source>
        <dbReference type="ARBA" id="ARBA00022617"/>
    </source>
</evidence>
<dbReference type="Gene3D" id="3.40.50.880">
    <property type="match status" value="1"/>
</dbReference>
<feature type="active site" evidence="13">
    <location>
        <position position="86"/>
    </location>
</feature>
<dbReference type="STRING" id="158607.A0A2P5HG74"/>
<dbReference type="PRINTS" id="PR00067">
    <property type="entry name" value="CATALASE"/>
</dbReference>
<keyword evidence="7 12" id="KW-0479">Metal-binding</keyword>
<reference evidence="20" key="1">
    <citation type="submission" date="2017-09" db="EMBL/GenBank/DDBJ databases">
        <title>Polyketide synthases of a Diaporthe helianthi virulent isolate.</title>
        <authorList>
            <person name="Baroncelli R."/>
        </authorList>
    </citation>
    <scope>NUCLEOTIDE SEQUENCE [LARGE SCALE GENOMIC DNA]</scope>
    <source>
        <strain evidence="20">7/96</strain>
    </source>
</reference>
<keyword evidence="8 12" id="KW-0560">Oxidoreductase</keyword>
<evidence type="ECO:0000256" key="16">
    <source>
        <dbReference type="RuleBase" id="RU004142"/>
    </source>
</evidence>
<feature type="domain" description="Catalase core" evidence="19">
    <location>
        <begin position="40"/>
        <end position="427"/>
    </location>
</feature>
<dbReference type="InterPro" id="IPR029062">
    <property type="entry name" value="Class_I_gatase-like"/>
</dbReference>
<keyword evidence="10 12" id="KW-0376">Hydrogen peroxide</keyword>
<evidence type="ECO:0000256" key="15">
    <source>
        <dbReference type="RuleBase" id="RU000498"/>
    </source>
</evidence>
<dbReference type="FunFam" id="2.40.180.10:FF:000003">
    <property type="entry name" value="Catalase"/>
    <property type="match status" value="1"/>
</dbReference>
<dbReference type="GO" id="GO:0046872">
    <property type="term" value="F:metal ion binding"/>
    <property type="evidence" value="ECO:0007669"/>
    <property type="project" value="UniProtKB-KW"/>
</dbReference>
<evidence type="ECO:0000256" key="1">
    <source>
        <dbReference type="ARBA" id="ARBA00001971"/>
    </source>
</evidence>
<dbReference type="InterPro" id="IPR020835">
    <property type="entry name" value="Catalase_sf"/>
</dbReference>
<evidence type="ECO:0000256" key="9">
    <source>
        <dbReference type="ARBA" id="ARBA00023004"/>
    </source>
</evidence>
<evidence type="ECO:0000256" key="17">
    <source>
        <dbReference type="SAM" id="MobiDB-lite"/>
    </source>
</evidence>
<dbReference type="PANTHER" id="PTHR42821:SF3">
    <property type="entry name" value="CATALASE B"/>
    <property type="match status" value="1"/>
</dbReference>
<dbReference type="PROSITE" id="PS00437">
    <property type="entry name" value="CATALASE_1"/>
    <property type="match status" value="1"/>
</dbReference>
<evidence type="ECO:0000256" key="11">
    <source>
        <dbReference type="ARBA" id="ARBA00049254"/>
    </source>
</evidence>
<comment type="cofactor">
    <cofactor evidence="1 12 14">
        <name>heme</name>
        <dbReference type="ChEBI" id="CHEBI:30413"/>
    </cofactor>
</comment>
<name>A0A2P5HG74_DIAHE</name>
<sequence>MDGNSHPNTVHPRQDQSAPPDGNAEFLGQFSVDDTGAFLTSDAGGPIEDQASLRAGARGPAVLEDFILRQKIMHFDHERVPERAVHARGAGAHGTFTSNGDWSNITSASFLSAQGKSTSTFVRFSTVAGSRGSADLARDVHGFATRFYTDEGNFDIVGNNVPVFFIQDAIQFPDLVHSVKPSPDNEIPQAATAHDSAWDFFSSQPSTLHTLLWAMSGFGIVRSYRHMDGFGVHTFRMVTDDGTSRLIKWHWKSKQGKASFLWEEAQVLNGKNADFHRLDLWNAIASGNGPEWDLAVQIVDENQAEAFGFDMLDPTKILPEELAPLQVLGTMKLDVNPTNYFAEVEQVMFQPGHIVRGIDFTEDPLLQGRIFSYLDTQLNRHGNANFEQLPINRPRTRVNNNNRDGAGQNFVHKNIFHYTPSDLGGGVPMQANATQGRGFMTAPQRQTGGNLVRALSPTFDDHWSQPRLFLNSLTPPEQQILVNAIRFETSNVKSPVVRQNIVTQLNRISNDLASRVATALAIQAPAPEPTFYHDNKTTGLNIFGVPLPTIATLTVGILASTANPASVQQATAIQERLSQSGVVATIVGESLTQGINATYSQSDASGFDGIVVAEGAEGLFQPLLQNTLFPLGRPSQILLDGYRWGKPVGAAGSGAAAALAMVGIPTMTPGVVTAAAADVDALAVQLEDGLRTFRFLDRFPLDASAAQAQASGGGGGAAALAQAVTAGGPRCVVGQPGALVGLVVVFLFMWLPLGV</sequence>
<organism evidence="20 21">
    <name type="scientific">Diaporthe helianthi</name>
    <dbReference type="NCBI Taxonomy" id="158607"/>
    <lineage>
        <taxon>Eukaryota</taxon>
        <taxon>Fungi</taxon>
        <taxon>Dikarya</taxon>
        <taxon>Ascomycota</taxon>
        <taxon>Pezizomycotina</taxon>
        <taxon>Sordariomycetes</taxon>
        <taxon>Sordariomycetidae</taxon>
        <taxon>Diaporthales</taxon>
        <taxon>Diaporthaceae</taxon>
        <taxon>Diaporthe</taxon>
    </lineage>
</organism>
<evidence type="ECO:0000256" key="13">
    <source>
        <dbReference type="PIRSR" id="PIRSR038927-1"/>
    </source>
</evidence>
<dbReference type="PROSITE" id="PS00438">
    <property type="entry name" value="CATALASE_2"/>
    <property type="match status" value="1"/>
</dbReference>
<evidence type="ECO:0000256" key="5">
    <source>
        <dbReference type="ARBA" id="ARBA00022559"/>
    </source>
</evidence>
<dbReference type="InParanoid" id="A0A2P5HG74"/>
<evidence type="ECO:0000256" key="7">
    <source>
        <dbReference type="ARBA" id="ARBA00022723"/>
    </source>
</evidence>
<protein>
    <recommendedName>
        <fullName evidence="4 12">Catalase</fullName>
        <ecNumber evidence="4 12">1.11.1.6</ecNumber>
    </recommendedName>
</protein>
<dbReference type="GO" id="GO:0042744">
    <property type="term" value="P:hydrogen peroxide catabolic process"/>
    <property type="evidence" value="ECO:0007669"/>
    <property type="project" value="UniProtKB-UniRule"/>
</dbReference>
<comment type="function">
    <text evidence="2 12">Occurs in almost all aerobically respiring organisms and serves to protect cells from the toxic effects of hydrogen peroxide.</text>
</comment>
<comment type="function">
    <text evidence="16">Catalyzes the degradation of hydrogen peroxide (H(2)O(2)) generated by peroxisomal oxidases to water and oxygen, thereby protecting cells from the toxic effects of hydrogen peroxide.</text>
</comment>
<dbReference type="Pfam" id="PF06628">
    <property type="entry name" value="Catalase-rel"/>
    <property type="match status" value="1"/>
</dbReference>
<dbReference type="InterPro" id="IPR024708">
    <property type="entry name" value="Catalase_AS"/>
</dbReference>
<evidence type="ECO:0000259" key="19">
    <source>
        <dbReference type="SMART" id="SM01060"/>
    </source>
</evidence>
<dbReference type="PROSITE" id="PS51402">
    <property type="entry name" value="CATALASE_3"/>
    <property type="match status" value="1"/>
</dbReference>
<dbReference type="PANTHER" id="PTHR42821">
    <property type="entry name" value="CATALASE"/>
    <property type="match status" value="1"/>
</dbReference>
<evidence type="ECO:0000256" key="12">
    <source>
        <dbReference type="PIRNR" id="PIRNR038927"/>
    </source>
</evidence>
<dbReference type="Gene3D" id="2.40.180.10">
    <property type="entry name" value="Catalase core domain"/>
    <property type="match status" value="1"/>
</dbReference>
<evidence type="ECO:0000313" key="21">
    <source>
        <dbReference type="Proteomes" id="UP000094444"/>
    </source>
</evidence>
<dbReference type="Pfam" id="PF00199">
    <property type="entry name" value="Catalase"/>
    <property type="match status" value="1"/>
</dbReference>
<keyword evidence="18" id="KW-0472">Membrane</keyword>
<feature type="binding site" description="axial binding residue" evidence="14">
    <location>
        <position position="373"/>
    </location>
    <ligand>
        <name>heme</name>
        <dbReference type="ChEBI" id="CHEBI:30413"/>
    </ligand>
    <ligandPart>
        <name>Fe</name>
        <dbReference type="ChEBI" id="CHEBI:18248"/>
    </ligandPart>
</feature>
<keyword evidence="6 12" id="KW-0349">Heme</keyword>
<comment type="catalytic activity">
    <reaction evidence="11 12 15">
        <text>2 H2O2 = O2 + 2 H2O</text>
        <dbReference type="Rhea" id="RHEA:20309"/>
        <dbReference type="ChEBI" id="CHEBI:15377"/>
        <dbReference type="ChEBI" id="CHEBI:15379"/>
        <dbReference type="ChEBI" id="CHEBI:16240"/>
        <dbReference type="EC" id="1.11.1.6"/>
    </reaction>
</comment>
<evidence type="ECO:0000256" key="2">
    <source>
        <dbReference type="ARBA" id="ARBA00003918"/>
    </source>
</evidence>
<evidence type="ECO:0000256" key="8">
    <source>
        <dbReference type="ARBA" id="ARBA00023002"/>
    </source>
</evidence>
<accession>A0A2P5HG74</accession>
<dbReference type="EMBL" id="MAVT02002483">
    <property type="protein sequence ID" value="POS69259.1"/>
    <property type="molecule type" value="Genomic_DNA"/>
</dbReference>
<feature type="transmembrane region" description="Helical" evidence="18">
    <location>
        <begin position="732"/>
        <end position="753"/>
    </location>
</feature>
<evidence type="ECO:0000256" key="3">
    <source>
        <dbReference type="ARBA" id="ARBA00005329"/>
    </source>
</evidence>
<feature type="active site" evidence="13">
    <location>
        <position position="159"/>
    </location>
</feature>